<dbReference type="eggNOG" id="ENOG5030MZE">
    <property type="taxonomic scope" value="Bacteria"/>
</dbReference>
<evidence type="ECO:0000313" key="2">
    <source>
        <dbReference type="Proteomes" id="UP000006810"/>
    </source>
</evidence>
<dbReference type="PATRIC" id="fig|496833.3.peg.685"/>
<sequence>MILTNNPPQPPQQLVHDISQERYVYKSEYLDAPSYLTKDHYDVNFKDACNIVNGNIEIKRYFTEDRFAIKIFFIQPKNLHKKFFEGFDIEINGKRIDGNIIRSCTKLETMDSSLLNERLSFKKWYSKFTEETSAYGLTILSPKIINLPYEKFRILRVYFRSKEKTEKQYWEIKKINDERREYTFNAKDNKVYFKIPQLYEFNFNGYNSHIEKDELKIHYLNSIVKLNEFDRYERKNELATIETEEAKESSLSDHWPYGYTAPWHGITWEEYYEQFPRLLNLLKISKSFYASQNLTNYGFKNIANELFTKVKNEIYTKTTTSSDDSTKWKDYKTGTYENFIDYDYDNGYLVNSTKSQKAGLFIPYNYKGNLKTNYVLYFNDKAYSNTSSPIILNINNHQLFKRKILDHVEGTIQLKYEENNDIFDSNSTYEFKGEDIEEYLKLKDFSSIYSLDRYKVKNG</sequence>
<accession>C4XEF4</accession>
<dbReference type="AlphaFoldDB" id="C4XEF4"/>
<evidence type="ECO:0000313" key="1">
    <source>
        <dbReference type="EMBL" id="BAH69526.1"/>
    </source>
</evidence>
<organism evidence="1 2">
    <name type="scientific">Mycoplasmopsis fermentans (strain ATCC 19989 / NBRC 14854 / NCTC 10117 / PG18)</name>
    <name type="common">Mycoplasma fermentans</name>
    <dbReference type="NCBI Taxonomy" id="496833"/>
    <lineage>
        <taxon>Bacteria</taxon>
        <taxon>Bacillati</taxon>
        <taxon>Mycoplasmatota</taxon>
        <taxon>Mycoplasmoidales</taxon>
        <taxon>Metamycoplasmataceae</taxon>
        <taxon>Mycoplasmopsis</taxon>
    </lineage>
</organism>
<keyword evidence="2" id="KW-1185">Reference proteome</keyword>
<protein>
    <submittedName>
        <fullName evidence="1">Uncharacterized protein</fullName>
    </submittedName>
</protein>
<dbReference type="Proteomes" id="UP000006810">
    <property type="component" value="Chromosome"/>
</dbReference>
<dbReference type="NCBIfam" id="NF045960">
    <property type="entry name" value="MHO_1580_fam"/>
    <property type="match status" value="1"/>
</dbReference>
<reference evidence="1 2" key="1">
    <citation type="journal article" date="2009" name="Curr. Microbiol.">
        <title>Molecular cloning and expression of a novel cholinephosphotransferase involved in glycoglycerophospholipid biosynthesis of Mycoplasma fermentans.</title>
        <authorList>
            <person name="Ishida N."/>
            <person name="Irikura D."/>
            <person name="Matsuda K."/>
            <person name="Sato S."/>
            <person name="Asano K."/>
        </authorList>
    </citation>
    <scope>NUCLEOTIDE SEQUENCE [LARGE SCALE GENOMIC DNA]</scope>
    <source>
        <strain evidence="2">ATCC 19989 / NBRC 14854 / NCTC 10117 / PG18</strain>
    </source>
</reference>
<gene>
    <name evidence="1" type="ordered locus">MBIO_0261</name>
</gene>
<proteinExistence type="predicted"/>
<dbReference type="EMBL" id="AP009608">
    <property type="protein sequence ID" value="BAH69526.1"/>
    <property type="molecule type" value="Genomic_DNA"/>
</dbReference>
<dbReference type="HOGENOM" id="CLU_613682_0_0_14"/>
<name>C4XEF4_MYCFP</name>
<dbReference type="KEGG" id="mfp:MBIO_0261"/>